<dbReference type="GO" id="GO:0051213">
    <property type="term" value="F:dioxygenase activity"/>
    <property type="evidence" value="ECO:0007669"/>
    <property type="project" value="UniProtKB-KW"/>
</dbReference>
<dbReference type="InterPro" id="IPR008775">
    <property type="entry name" value="Phytyl_CoA_dOase-like"/>
</dbReference>
<dbReference type="RefSeq" id="WP_379955141.1">
    <property type="nucleotide sequence ID" value="NZ_JAUYVI010000003.1"/>
</dbReference>
<evidence type="ECO:0000313" key="2">
    <source>
        <dbReference type="EMBL" id="MDQ7247705.1"/>
    </source>
</evidence>
<reference evidence="3" key="1">
    <citation type="submission" date="2023-08" db="EMBL/GenBank/DDBJ databases">
        <title>Rhodospirillaceae gen. nov., a novel taxon isolated from the Yangtze River Yuezi River estuary sludge.</title>
        <authorList>
            <person name="Ruan L."/>
        </authorList>
    </citation>
    <scope>NUCLEOTIDE SEQUENCE [LARGE SCALE GENOMIC DNA]</scope>
    <source>
        <strain evidence="3">R-7</strain>
    </source>
</reference>
<dbReference type="SUPFAM" id="SSF51197">
    <property type="entry name" value="Clavaminate synthase-like"/>
    <property type="match status" value="1"/>
</dbReference>
<name>A0ABU0YJ13_9PROT</name>
<comment type="caution">
    <text evidence="2">The sequence shown here is derived from an EMBL/GenBank/DDBJ whole genome shotgun (WGS) entry which is preliminary data.</text>
</comment>
<dbReference type="Proteomes" id="UP001230156">
    <property type="component" value="Unassembled WGS sequence"/>
</dbReference>
<evidence type="ECO:0000256" key="1">
    <source>
        <dbReference type="ARBA" id="ARBA00001954"/>
    </source>
</evidence>
<dbReference type="EMBL" id="JAUYVI010000003">
    <property type="protein sequence ID" value="MDQ7247705.1"/>
    <property type="molecule type" value="Genomic_DNA"/>
</dbReference>
<gene>
    <name evidence="2" type="ORF">Q8A70_08505</name>
</gene>
<evidence type="ECO:0000313" key="3">
    <source>
        <dbReference type="Proteomes" id="UP001230156"/>
    </source>
</evidence>
<protein>
    <submittedName>
        <fullName evidence="2">Phytanoyl-CoA dioxygenase family protein</fullName>
    </submittedName>
</protein>
<keyword evidence="2" id="KW-0223">Dioxygenase</keyword>
<keyword evidence="3" id="KW-1185">Reference proteome</keyword>
<sequence>MYTKQALREIGLDGSELSDAQRKALDEQGYFLVEGVYSKAECREMADEFDRLTAIERDQGGHEVHVEPGAPRVSNIFNKTAVYDRCLECKPLLAAAAHLLGEFKIHGANLRDPLKGQGHQDLHCDVPKYFPDDWWVANGILLFDDMTLENGPTRLVPGSHLRPPINIPYVNIGDWTPIPLTPEQQALVPQDFAKPYPGEIHVTAPAGSVAILNSSIWHAGTTNRSGARRRVLHLTYTRRDLPQQLVQRDYLTQGLYERLSPAHRFLMDVEPDAAMAAPRKSAQREGAKGWWN</sequence>
<dbReference type="Gene3D" id="2.60.120.620">
    <property type="entry name" value="q2cbj1_9rhob like domain"/>
    <property type="match status" value="1"/>
</dbReference>
<keyword evidence="2" id="KW-0560">Oxidoreductase</keyword>
<dbReference type="PANTHER" id="PTHR20883">
    <property type="entry name" value="PHYTANOYL-COA DIOXYGENASE DOMAIN CONTAINING 1"/>
    <property type="match status" value="1"/>
</dbReference>
<organism evidence="2 3">
    <name type="scientific">Dongia sedimenti</name>
    <dbReference type="NCBI Taxonomy" id="3064282"/>
    <lineage>
        <taxon>Bacteria</taxon>
        <taxon>Pseudomonadati</taxon>
        <taxon>Pseudomonadota</taxon>
        <taxon>Alphaproteobacteria</taxon>
        <taxon>Rhodospirillales</taxon>
        <taxon>Dongiaceae</taxon>
        <taxon>Dongia</taxon>
    </lineage>
</organism>
<proteinExistence type="predicted"/>
<comment type="cofactor">
    <cofactor evidence="1">
        <name>Fe(2+)</name>
        <dbReference type="ChEBI" id="CHEBI:29033"/>
    </cofactor>
</comment>
<dbReference type="Pfam" id="PF05721">
    <property type="entry name" value="PhyH"/>
    <property type="match status" value="1"/>
</dbReference>
<dbReference type="PANTHER" id="PTHR20883:SF48">
    <property type="entry name" value="ECTOINE DIOXYGENASE"/>
    <property type="match status" value="1"/>
</dbReference>
<accession>A0ABU0YJ13</accession>